<evidence type="ECO:0000313" key="2">
    <source>
        <dbReference type="Proteomes" id="UP000604046"/>
    </source>
</evidence>
<dbReference type="EMBL" id="CAJNDS010002478">
    <property type="protein sequence ID" value="CAE7491917.1"/>
    <property type="molecule type" value="Genomic_DNA"/>
</dbReference>
<accession>A0A812SV01</accession>
<dbReference type="Proteomes" id="UP000604046">
    <property type="component" value="Unassembled WGS sequence"/>
</dbReference>
<organism evidence="1 2">
    <name type="scientific">Symbiodinium natans</name>
    <dbReference type="NCBI Taxonomy" id="878477"/>
    <lineage>
        <taxon>Eukaryota</taxon>
        <taxon>Sar</taxon>
        <taxon>Alveolata</taxon>
        <taxon>Dinophyceae</taxon>
        <taxon>Suessiales</taxon>
        <taxon>Symbiodiniaceae</taxon>
        <taxon>Symbiodinium</taxon>
    </lineage>
</organism>
<protein>
    <submittedName>
        <fullName evidence="1">Uncharacterized protein</fullName>
    </submittedName>
</protein>
<comment type="caution">
    <text evidence="1">The sequence shown here is derived from an EMBL/GenBank/DDBJ whole genome shotgun (WGS) entry which is preliminary data.</text>
</comment>
<keyword evidence="2" id="KW-1185">Reference proteome</keyword>
<gene>
    <name evidence="1" type="ORF">SNAT2548_LOCUS27570</name>
</gene>
<dbReference type="AlphaFoldDB" id="A0A812SV01"/>
<name>A0A812SV01_9DINO</name>
<reference evidence="1" key="1">
    <citation type="submission" date="2021-02" db="EMBL/GenBank/DDBJ databases">
        <authorList>
            <person name="Dougan E. K."/>
            <person name="Rhodes N."/>
            <person name="Thang M."/>
            <person name="Chan C."/>
        </authorList>
    </citation>
    <scope>NUCLEOTIDE SEQUENCE</scope>
</reference>
<proteinExistence type="predicted"/>
<sequence>MEWGRNRDVFSSPVLVFYELCRELKQRLPGVQILAEAVDRTEENLDCKWAIASSVPLLVEC</sequence>
<evidence type="ECO:0000313" key="1">
    <source>
        <dbReference type="EMBL" id="CAE7491917.1"/>
    </source>
</evidence>